<dbReference type="AlphaFoldDB" id="A0AAN9N008"/>
<reference evidence="1 2" key="1">
    <citation type="submission" date="2024-01" db="EMBL/GenBank/DDBJ databases">
        <title>The genomes of 5 underutilized Papilionoideae crops provide insights into root nodulation and disease resistanc.</title>
        <authorList>
            <person name="Jiang F."/>
        </authorList>
    </citation>
    <scope>NUCLEOTIDE SEQUENCE [LARGE SCALE GENOMIC DNA]</scope>
    <source>
        <strain evidence="1">LVBAO_FW01</strain>
        <tissue evidence="1">Leaves</tissue>
    </source>
</reference>
<gene>
    <name evidence="1" type="ORF">VNO77_02737</name>
</gene>
<evidence type="ECO:0000313" key="1">
    <source>
        <dbReference type="EMBL" id="KAK7360728.1"/>
    </source>
</evidence>
<sequence>MAGTPVGSSKSAIYRAFKESGDLTWVISLIWMLQSAWFSLLQSSQNRVFRLAFNLPLHSSLDYECGGDLEIAERKKKRNIPKEEILQMLEDKQDFYLSLHLLGSRSGNGPNRSSRST</sequence>
<proteinExistence type="predicted"/>
<comment type="caution">
    <text evidence="1">The sequence shown here is derived from an EMBL/GenBank/DDBJ whole genome shotgun (WGS) entry which is preliminary data.</text>
</comment>
<evidence type="ECO:0000313" key="2">
    <source>
        <dbReference type="Proteomes" id="UP001367508"/>
    </source>
</evidence>
<dbReference type="EMBL" id="JAYMYQ010000001">
    <property type="protein sequence ID" value="KAK7360728.1"/>
    <property type="molecule type" value="Genomic_DNA"/>
</dbReference>
<protein>
    <submittedName>
        <fullName evidence="1">Uncharacterized protein</fullName>
    </submittedName>
</protein>
<organism evidence="1 2">
    <name type="scientific">Canavalia gladiata</name>
    <name type="common">Sword bean</name>
    <name type="synonym">Dolichos gladiatus</name>
    <dbReference type="NCBI Taxonomy" id="3824"/>
    <lineage>
        <taxon>Eukaryota</taxon>
        <taxon>Viridiplantae</taxon>
        <taxon>Streptophyta</taxon>
        <taxon>Embryophyta</taxon>
        <taxon>Tracheophyta</taxon>
        <taxon>Spermatophyta</taxon>
        <taxon>Magnoliopsida</taxon>
        <taxon>eudicotyledons</taxon>
        <taxon>Gunneridae</taxon>
        <taxon>Pentapetalae</taxon>
        <taxon>rosids</taxon>
        <taxon>fabids</taxon>
        <taxon>Fabales</taxon>
        <taxon>Fabaceae</taxon>
        <taxon>Papilionoideae</taxon>
        <taxon>50 kb inversion clade</taxon>
        <taxon>NPAAA clade</taxon>
        <taxon>indigoferoid/millettioid clade</taxon>
        <taxon>Phaseoleae</taxon>
        <taxon>Canavalia</taxon>
    </lineage>
</organism>
<keyword evidence="2" id="KW-1185">Reference proteome</keyword>
<dbReference type="Proteomes" id="UP001367508">
    <property type="component" value="Unassembled WGS sequence"/>
</dbReference>
<accession>A0AAN9N008</accession>
<name>A0AAN9N008_CANGL</name>